<evidence type="ECO:0000256" key="3">
    <source>
        <dbReference type="PROSITE-ProRule" id="PRU00221"/>
    </source>
</evidence>
<dbReference type="PANTHER" id="PTHR19848">
    <property type="entry name" value="WD40 REPEAT PROTEIN"/>
    <property type="match status" value="1"/>
</dbReference>
<dbReference type="CDD" id="cd00200">
    <property type="entry name" value="WD40"/>
    <property type="match status" value="1"/>
</dbReference>
<dbReference type="InterPro" id="IPR036322">
    <property type="entry name" value="WD40_repeat_dom_sf"/>
</dbReference>
<proteinExistence type="predicted"/>
<dbReference type="SMART" id="SM00320">
    <property type="entry name" value="WD40"/>
    <property type="match status" value="7"/>
</dbReference>
<reference evidence="4 5" key="1">
    <citation type="submission" date="2016-11" db="EMBL/GenBank/DDBJ databases">
        <title>The macronuclear genome of Stentor coeruleus: a giant cell with tiny introns.</title>
        <authorList>
            <person name="Slabodnick M."/>
            <person name="Ruby J.G."/>
            <person name="Reiff S.B."/>
            <person name="Swart E.C."/>
            <person name="Gosai S."/>
            <person name="Prabakaran S."/>
            <person name="Witkowska E."/>
            <person name="Larue G.E."/>
            <person name="Fisher S."/>
            <person name="Freeman R.M."/>
            <person name="Gunawardena J."/>
            <person name="Chu W."/>
            <person name="Stover N.A."/>
            <person name="Gregory B.D."/>
            <person name="Nowacki M."/>
            <person name="Derisi J."/>
            <person name="Roy S.W."/>
            <person name="Marshall W.F."/>
            <person name="Sood P."/>
        </authorList>
    </citation>
    <scope>NUCLEOTIDE SEQUENCE [LARGE SCALE GENOMIC DNA]</scope>
    <source>
        <strain evidence="4">WM001</strain>
    </source>
</reference>
<dbReference type="InterPro" id="IPR015943">
    <property type="entry name" value="WD40/YVTN_repeat-like_dom_sf"/>
</dbReference>
<feature type="repeat" description="WD" evidence="3">
    <location>
        <begin position="237"/>
        <end position="269"/>
    </location>
</feature>
<dbReference type="InterPro" id="IPR001680">
    <property type="entry name" value="WD40_rpt"/>
</dbReference>
<keyword evidence="1 3" id="KW-0853">WD repeat</keyword>
<dbReference type="PROSITE" id="PS50082">
    <property type="entry name" value="WD_REPEATS_2"/>
    <property type="match status" value="3"/>
</dbReference>
<feature type="repeat" description="WD" evidence="3">
    <location>
        <begin position="493"/>
        <end position="525"/>
    </location>
</feature>
<keyword evidence="2" id="KW-0677">Repeat</keyword>
<accession>A0A1R2CJK9</accession>
<feature type="repeat" description="WD" evidence="3">
    <location>
        <begin position="321"/>
        <end position="362"/>
    </location>
</feature>
<dbReference type="AlphaFoldDB" id="A0A1R2CJK9"/>
<dbReference type="PROSITE" id="PS50294">
    <property type="entry name" value="WD_REPEATS_REGION"/>
    <property type="match status" value="3"/>
</dbReference>
<evidence type="ECO:0000256" key="1">
    <source>
        <dbReference type="ARBA" id="ARBA00022574"/>
    </source>
</evidence>
<gene>
    <name evidence="4" type="ORF">SteCoe_8733</name>
</gene>
<organism evidence="4 5">
    <name type="scientific">Stentor coeruleus</name>
    <dbReference type="NCBI Taxonomy" id="5963"/>
    <lineage>
        <taxon>Eukaryota</taxon>
        <taxon>Sar</taxon>
        <taxon>Alveolata</taxon>
        <taxon>Ciliophora</taxon>
        <taxon>Postciliodesmatophora</taxon>
        <taxon>Heterotrichea</taxon>
        <taxon>Heterotrichida</taxon>
        <taxon>Stentoridae</taxon>
        <taxon>Stentor</taxon>
    </lineage>
</organism>
<dbReference type="Pfam" id="PF00400">
    <property type="entry name" value="WD40"/>
    <property type="match status" value="4"/>
</dbReference>
<dbReference type="OrthoDB" id="287237at2759"/>
<dbReference type="EMBL" id="MPUH01000132">
    <property type="protein sequence ID" value="OMJ89183.1"/>
    <property type="molecule type" value="Genomic_DNA"/>
</dbReference>
<keyword evidence="5" id="KW-1185">Reference proteome</keyword>
<dbReference type="SUPFAM" id="SSF50978">
    <property type="entry name" value="WD40 repeat-like"/>
    <property type="match status" value="1"/>
</dbReference>
<dbReference type="Proteomes" id="UP000187209">
    <property type="component" value="Unassembled WGS sequence"/>
</dbReference>
<dbReference type="Gene3D" id="2.130.10.10">
    <property type="entry name" value="YVTN repeat-like/Quinoprotein amine dehydrogenase"/>
    <property type="match status" value="2"/>
</dbReference>
<evidence type="ECO:0000313" key="5">
    <source>
        <dbReference type="Proteomes" id="UP000187209"/>
    </source>
</evidence>
<protein>
    <submittedName>
        <fullName evidence="4">Uncharacterized protein</fullName>
    </submittedName>
</protein>
<dbReference type="PANTHER" id="PTHR19848:SF8">
    <property type="entry name" value="F-BOX AND WD REPEAT DOMAIN CONTAINING 7"/>
    <property type="match status" value="1"/>
</dbReference>
<name>A0A1R2CJK9_9CILI</name>
<sequence length="525" mass="60059">MDVWKQCIAESLKKRNDIQSKPFVKLLNDYNKIRCDTENYNFANELRFREMRVLDKSFVDFEIKSELEAKIQEAECKLMEIYKTQTEIAQKYMECKDDCIKLRVTNESIKKEHTRYKEAFESISDDLEALIEFEKKLNISKNMLSSEKLQLEEKTNSLIAEKEILIRSNSELRERLIVMTEDLMDKENEINSLSQILNTKKNFLDDYEIIEPEQDDDLYKSLPLMVSSPPRKCLTSIQGHEVEGESLIYNSNGSCLISSGNEKHLKVWDSLSLYERPMIKGFTHAIISMRTSFTDEFLFAGCSNTYAYLWSLRNGRVKHTLTGHAGKITGVGFLSGNHEGITASEDKTVRCWELEKGYCIQTLGTPSIIYALEIMSSERCFLTGHKDGHVRMYSNKSKKPVDEVSRQNSPIASLCISPCGNLTAIGTRENIITVVDMRMLDILHSITHKFYQCPSLRNIISFSKDSRYLIAGSFSGDIIIWDTLHGTVNNVLKGTHKKPVVAVQWSPYENNVASLDTSGLISVWT</sequence>
<comment type="caution">
    <text evidence="4">The sequence shown here is derived from an EMBL/GenBank/DDBJ whole genome shotgun (WGS) entry which is preliminary data.</text>
</comment>
<evidence type="ECO:0000256" key="2">
    <source>
        <dbReference type="ARBA" id="ARBA00022737"/>
    </source>
</evidence>
<evidence type="ECO:0000313" key="4">
    <source>
        <dbReference type="EMBL" id="OMJ89183.1"/>
    </source>
</evidence>